<dbReference type="KEGG" id="pden:F1C79_24275"/>
<accession>A0A9X7R6E8</accession>
<dbReference type="OrthoDB" id="6941276at2"/>
<evidence type="ECO:0000313" key="1">
    <source>
        <dbReference type="EMBL" id="QEY74481.1"/>
    </source>
</evidence>
<protein>
    <submittedName>
        <fullName evidence="1">Uncharacterized protein</fullName>
    </submittedName>
</protein>
<dbReference type="Proteomes" id="UP000326659">
    <property type="component" value="Chromosome"/>
</dbReference>
<dbReference type="RefSeq" id="WP_151188808.1">
    <property type="nucleotide sequence ID" value="NZ_CP043626.1"/>
</dbReference>
<organism evidence="1 2">
    <name type="scientific">Pseudomonas denitrificans</name>
    <dbReference type="NCBI Taxonomy" id="43306"/>
    <lineage>
        <taxon>Bacteria</taxon>
        <taxon>Pseudomonadati</taxon>
        <taxon>Pseudomonadota</taxon>
        <taxon>Gammaproteobacteria</taxon>
        <taxon>Pseudomonadales</taxon>
        <taxon>Pseudomonadaceae</taxon>
        <taxon>Halopseudomonas</taxon>
    </lineage>
</organism>
<keyword evidence="2" id="KW-1185">Reference proteome</keyword>
<sequence>MNDVVKKFDDIILKSTEMYDEDGACTYESVLVEMLNFIKDNLEYRSIFVNKFEEILMSKNTPIECVAFCMRELKWDEIRKFAVDGFDMKIDPRSAAYISLLSAYEDSWQDEDLYFYYGRTN</sequence>
<dbReference type="EMBL" id="CP043626">
    <property type="protein sequence ID" value="QEY74481.1"/>
    <property type="molecule type" value="Genomic_DNA"/>
</dbReference>
<proteinExistence type="predicted"/>
<name>A0A9X7R6E8_PSEDE</name>
<evidence type="ECO:0000313" key="2">
    <source>
        <dbReference type="Proteomes" id="UP000326659"/>
    </source>
</evidence>
<gene>
    <name evidence="1" type="ORF">F1C79_24275</name>
</gene>
<dbReference type="AlphaFoldDB" id="A0A9X7R6E8"/>
<reference evidence="1 2" key="1">
    <citation type="submission" date="2019-09" db="EMBL/GenBank/DDBJ databases">
        <title>Prosopis cineraria nodule microbiome.</title>
        <authorList>
            <person name="Chaluvadi S.R."/>
            <person name="Ali R."/>
            <person name="Wang X."/>
        </authorList>
    </citation>
    <scope>NUCLEOTIDE SEQUENCE [LARGE SCALE GENOMIC DNA]</scope>
    <source>
        <strain evidence="1 2">BG1</strain>
    </source>
</reference>